<dbReference type="PROSITE" id="PS51898">
    <property type="entry name" value="TYR_RECOMBINASE"/>
    <property type="match status" value="1"/>
</dbReference>
<protein>
    <recommendedName>
        <fullName evidence="10">Tyr recombinase domain-containing protein</fullName>
    </recommendedName>
</protein>
<dbReference type="InterPro" id="IPR013762">
    <property type="entry name" value="Integrase-like_cat_sf"/>
</dbReference>
<name>S3XHQ1_9BACT</name>
<dbReference type="InterPro" id="IPR010998">
    <property type="entry name" value="Integrase_recombinase_N"/>
</dbReference>
<comment type="similarity">
    <text evidence="1">Belongs to the 'phage' integrase family.</text>
</comment>
<dbReference type="HOGENOM" id="CLU_027562_17_1_7"/>
<dbReference type="PROSITE" id="PS51900">
    <property type="entry name" value="CB"/>
    <property type="match status" value="1"/>
</dbReference>
<evidence type="ECO:0000256" key="2">
    <source>
        <dbReference type="ARBA" id="ARBA00022908"/>
    </source>
</evidence>
<evidence type="ECO:0000313" key="9">
    <source>
        <dbReference type="Proteomes" id="UP000014539"/>
    </source>
</evidence>
<keyword evidence="2" id="KW-0229">DNA integration</keyword>
<dbReference type="GO" id="GO:0015074">
    <property type="term" value="P:DNA integration"/>
    <property type="evidence" value="ECO:0007669"/>
    <property type="project" value="UniProtKB-KW"/>
</dbReference>
<dbReference type="Gene3D" id="1.10.443.10">
    <property type="entry name" value="Intergrase catalytic core"/>
    <property type="match status" value="1"/>
</dbReference>
<dbReference type="PANTHER" id="PTHR30349">
    <property type="entry name" value="PHAGE INTEGRASE-RELATED"/>
    <property type="match status" value="1"/>
</dbReference>
<sequence>MTYEKFRKNRNIYVQHGRFYIDYQKNGVRIRRSTGIKKSSFAFDFIRKNYDLFIGSQLDIEKARRKYYELEDAHTDKILRKREEGVVISKNESEFSFDSVISKLLAEKSFLKDKTVKLYTTISESIIEFLRFKNIFYLSDFKREHSIDFIQFCKDKGLKDKTIKLYASFLKTIFKYGISNDLISKNPFYMPKFKKRLDEFEDEKFIPFSLDEIIQMIKNADAELRTYLVVAFFTGARTGEILALTFNDLDFNNREIRINKTLSEYSVVDSPKTKSSNRTIDMLNIVYKELVKLNFSDKNERIIKCSRSLIRLKFNKLQAKLGYNKRRLYDTRHSFASLMLSRGEEPMWVGCKMMGHKDLNETYRSYAKYLPKDAKQRAVFLNDVVI</sequence>
<dbReference type="Gene3D" id="1.10.150.130">
    <property type="match status" value="1"/>
</dbReference>
<evidence type="ECO:0008006" key="10">
    <source>
        <dbReference type="Google" id="ProtNLM"/>
    </source>
</evidence>
<dbReference type="InterPro" id="IPR025269">
    <property type="entry name" value="SAM-like_dom"/>
</dbReference>
<dbReference type="EMBL" id="AGYD01000004">
    <property type="protein sequence ID" value="EPH09581.1"/>
    <property type="molecule type" value="Genomic_DNA"/>
</dbReference>
<dbReference type="Pfam" id="PF13102">
    <property type="entry name" value="Phage_int_SAM_5"/>
    <property type="match status" value="1"/>
</dbReference>
<feature type="domain" description="Tyr recombinase" evidence="6">
    <location>
        <begin position="203"/>
        <end position="379"/>
    </location>
</feature>
<dbReference type="Pfam" id="PF00589">
    <property type="entry name" value="Phage_integrase"/>
    <property type="match status" value="1"/>
</dbReference>
<dbReference type="InterPro" id="IPR044068">
    <property type="entry name" value="CB"/>
</dbReference>
<dbReference type="Proteomes" id="UP000014539">
    <property type="component" value="Unassembled WGS sequence"/>
</dbReference>
<keyword evidence="4" id="KW-0233">DNA recombination</keyword>
<dbReference type="RefSeq" id="WP_016646380.1">
    <property type="nucleotide sequence ID" value="NZ_KE340326.1"/>
</dbReference>
<dbReference type="PANTHER" id="PTHR30349:SF64">
    <property type="entry name" value="PROPHAGE INTEGRASE INTD-RELATED"/>
    <property type="match status" value="1"/>
</dbReference>
<keyword evidence="3 5" id="KW-0238">DNA-binding</keyword>
<evidence type="ECO:0000259" key="6">
    <source>
        <dbReference type="PROSITE" id="PS51898"/>
    </source>
</evidence>
<comment type="caution">
    <text evidence="8">The sequence shown here is derived from an EMBL/GenBank/DDBJ whole genome shotgun (WGS) entry which is preliminary data.</text>
</comment>
<dbReference type="PATRIC" id="fig|883165.3.peg.532"/>
<dbReference type="eggNOG" id="COG0582">
    <property type="taxonomic scope" value="Bacteria"/>
</dbReference>
<dbReference type="InterPro" id="IPR050090">
    <property type="entry name" value="Tyrosine_recombinase_XerCD"/>
</dbReference>
<evidence type="ECO:0000259" key="7">
    <source>
        <dbReference type="PROSITE" id="PS51900"/>
    </source>
</evidence>
<evidence type="ECO:0000256" key="3">
    <source>
        <dbReference type="ARBA" id="ARBA00023125"/>
    </source>
</evidence>
<reference evidence="8 9" key="1">
    <citation type="submission" date="2013-06" db="EMBL/GenBank/DDBJ databases">
        <title>The Genome Sequence of Campylobacter ureolyticus ACS-301-V-SCH3B.</title>
        <authorList>
            <consortium name="The Broad Institute Genomics Platform"/>
            <person name="Earl A."/>
            <person name="Ward D."/>
            <person name="Feldgarden M."/>
            <person name="Gevers D."/>
            <person name="Saerens B."/>
            <person name="Vaneechoutte M."/>
            <person name="Walker B."/>
            <person name="Young S."/>
            <person name="Zeng Q."/>
            <person name="Gargeya S."/>
            <person name="Fitzgerald M."/>
            <person name="Haas B."/>
            <person name="Abouelleil A."/>
            <person name="Allen A.W."/>
            <person name="Alvarado L."/>
            <person name="Arachchi H.M."/>
            <person name="Berlin A.M."/>
            <person name="Chapman S.B."/>
            <person name="Gainer-Dewar J."/>
            <person name="Goldberg J."/>
            <person name="Griggs A."/>
            <person name="Gujja S."/>
            <person name="Hansen M."/>
            <person name="Howarth C."/>
            <person name="Imamovic A."/>
            <person name="Ireland A."/>
            <person name="Larimer J."/>
            <person name="McCowan C."/>
            <person name="Murphy C."/>
            <person name="Pearson M."/>
            <person name="Poon T.W."/>
            <person name="Priest M."/>
            <person name="Roberts A."/>
            <person name="Saif S."/>
            <person name="Shea T."/>
            <person name="Sisk P."/>
            <person name="Sykes S."/>
            <person name="Wortman J."/>
            <person name="Nusbaum C."/>
            <person name="Birren B."/>
        </authorList>
    </citation>
    <scope>NUCLEOTIDE SEQUENCE [LARGE SCALE GENOMIC DNA]</scope>
    <source>
        <strain evidence="8 9">ACS-301-V-Sch3b</strain>
    </source>
</reference>
<evidence type="ECO:0000256" key="1">
    <source>
        <dbReference type="ARBA" id="ARBA00008857"/>
    </source>
</evidence>
<dbReference type="AlphaFoldDB" id="S3XHQ1"/>
<dbReference type="InterPro" id="IPR002104">
    <property type="entry name" value="Integrase_catalytic"/>
</dbReference>
<proteinExistence type="inferred from homology"/>
<evidence type="ECO:0000256" key="5">
    <source>
        <dbReference type="PROSITE-ProRule" id="PRU01248"/>
    </source>
</evidence>
<dbReference type="GO" id="GO:0006310">
    <property type="term" value="P:DNA recombination"/>
    <property type="evidence" value="ECO:0007669"/>
    <property type="project" value="UniProtKB-KW"/>
</dbReference>
<dbReference type="SUPFAM" id="SSF56349">
    <property type="entry name" value="DNA breaking-rejoining enzymes"/>
    <property type="match status" value="1"/>
</dbReference>
<dbReference type="InterPro" id="IPR011010">
    <property type="entry name" value="DNA_brk_join_enz"/>
</dbReference>
<dbReference type="GO" id="GO:0003677">
    <property type="term" value="F:DNA binding"/>
    <property type="evidence" value="ECO:0007669"/>
    <property type="project" value="UniProtKB-UniRule"/>
</dbReference>
<accession>S3XHQ1</accession>
<evidence type="ECO:0000313" key="8">
    <source>
        <dbReference type="EMBL" id="EPH09581.1"/>
    </source>
</evidence>
<organism evidence="8 9">
    <name type="scientific">Campylobacter ureolyticus ACS-301-V-Sch3b</name>
    <dbReference type="NCBI Taxonomy" id="883165"/>
    <lineage>
        <taxon>Bacteria</taxon>
        <taxon>Pseudomonadati</taxon>
        <taxon>Campylobacterota</taxon>
        <taxon>Epsilonproteobacteria</taxon>
        <taxon>Campylobacterales</taxon>
        <taxon>Campylobacteraceae</taxon>
        <taxon>Campylobacter</taxon>
    </lineage>
</organism>
<feature type="domain" description="Core-binding (CB)" evidence="7">
    <location>
        <begin position="95"/>
        <end position="178"/>
    </location>
</feature>
<dbReference type="CDD" id="cd01189">
    <property type="entry name" value="INT_ICEBs1_C_like"/>
    <property type="match status" value="1"/>
</dbReference>
<evidence type="ECO:0000256" key="4">
    <source>
        <dbReference type="ARBA" id="ARBA00023172"/>
    </source>
</evidence>
<keyword evidence="9" id="KW-1185">Reference proteome</keyword>
<gene>
    <name evidence="8" type="ORF">HMPREF9309_00525</name>
</gene>